<dbReference type="AlphaFoldDB" id="A0AAQ0WTL4"/>
<reference evidence="2 3" key="1">
    <citation type="submission" date="2018-11" db="EMBL/GenBank/DDBJ databases">
        <title>Complete genome sequence of multidrug-resistant Aeromonas veronii strain MS-18-37.</title>
        <authorList>
            <person name="Abdelhamed H."/>
            <person name="Lawrence M."/>
            <person name="Waldbieser G."/>
        </authorList>
    </citation>
    <scope>NUCLEOTIDE SEQUENCE [LARGE SCALE GENOMIC DNA]</scope>
    <source>
        <strain evidence="2 3">MS-18-37</strain>
    </source>
</reference>
<evidence type="ECO:0000256" key="1">
    <source>
        <dbReference type="SAM" id="Phobius"/>
    </source>
</evidence>
<gene>
    <name evidence="2" type="ORF">EFI48_11290</name>
</gene>
<dbReference type="Proteomes" id="UP000267614">
    <property type="component" value="Chromosome"/>
</dbReference>
<feature type="transmembrane region" description="Helical" evidence="1">
    <location>
        <begin position="12"/>
        <end position="32"/>
    </location>
</feature>
<feature type="transmembrane region" description="Helical" evidence="1">
    <location>
        <begin position="89"/>
        <end position="116"/>
    </location>
</feature>
<dbReference type="RefSeq" id="WP_123173081.1">
    <property type="nucleotide sequence ID" value="NZ_CAWOGJ010000001.1"/>
</dbReference>
<accession>A0AAQ0WTL4</accession>
<sequence length="189" mass="21564">MSSTIVNKKRMTAIHFGVAILIILISLCYRTTLNMVDIEPLISILQNTSAMIFTIMGIWIAFVYPNAILSIIQTQNVESIFSDDDERRIILMVGVVAVSALVMCCLLIGTAITPFITHGFIYKNYPEAVHFLGIFFILLLTYVQLLAIYVVIASNVDFIMNIRNLRNKRRLHERFNRKLETDEESSNKD</sequence>
<protein>
    <submittedName>
        <fullName evidence="2">Uncharacterized protein</fullName>
    </submittedName>
</protein>
<keyword evidence="1" id="KW-0472">Membrane</keyword>
<proteinExistence type="predicted"/>
<feature type="transmembrane region" description="Helical" evidence="1">
    <location>
        <begin position="128"/>
        <end position="160"/>
    </location>
</feature>
<organism evidence="2 3">
    <name type="scientific">Aeromonas veronii</name>
    <dbReference type="NCBI Taxonomy" id="654"/>
    <lineage>
        <taxon>Bacteria</taxon>
        <taxon>Pseudomonadati</taxon>
        <taxon>Pseudomonadota</taxon>
        <taxon>Gammaproteobacteria</taxon>
        <taxon>Aeromonadales</taxon>
        <taxon>Aeromonadaceae</taxon>
        <taxon>Aeromonas</taxon>
    </lineage>
</organism>
<keyword evidence="1" id="KW-0812">Transmembrane</keyword>
<feature type="transmembrane region" description="Helical" evidence="1">
    <location>
        <begin position="44"/>
        <end position="69"/>
    </location>
</feature>
<name>A0AAQ0WTL4_AERVE</name>
<evidence type="ECO:0000313" key="3">
    <source>
        <dbReference type="Proteomes" id="UP000267614"/>
    </source>
</evidence>
<evidence type="ECO:0000313" key="2">
    <source>
        <dbReference type="EMBL" id="AYV37363.1"/>
    </source>
</evidence>
<keyword evidence="1" id="KW-1133">Transmembrane helix</keyword>
<dbReference type="EMBL" id="CP033604">
    <property type="protein sequence ID" value="AYV37363.1"/>
    <property type="molecule type" value="Genomic_DNA"/>
</dbReference>